<dbReference type="EMBL" id="MRTP01000004">
    <property type="protein sequence ID" value="OMF53660.1"/>
    <property type="molecule type" value="Genomic_DNA"/>
</dbReference>
<dbReference type="PROSITE" id="PS51257">
    <property type="entry name" value="PROKAR_LIPOPROTEIN"/>
    <property type="match status" value="1"/>
</dbReference>
<protein>
    <recommendedName>
        <fullName evidence="2">YtkA-like domain-containing protein</fullName>
    </recommendedName>
</protein>
<dbReference type="RefSeq" id="WP_076171256.1">
    <property type="nucleotide sequence ID" value="NZ_MRTP01000004.1"/>
</dbReference>
<evidence type="ECO:0000256" key="1">
    <source>
        <dbReference type="SAM" id="SignalP"/>
    </source>
</evidence>
<keyword evidence="1" id="KW-0732">Signal</keyword>
<sequence>MRKYGFVALLLLAVWSIAGCGSGGGGHAGMDMSESMMDPVQVDLSWTPEQAKVGNQVTIEVNVTQKDKPVDKADEVMIEISKEGDSSSHEKVAAQNAGGGKYTLDKTFDQAGTYSITSHVTVGPQHTMPTKKLTVTE</sequence>
<keyword evidence="4" id="KW-1185">Reference proteome</keyword>
<evidence type="ECO:0000313" key="4">
    <source>
        <dbReference type="Proteomes" id="UP000187172"/>
    </source>
</evidence>
<evidence type="ECO:0000313" key="3">
    <source>
        <dbReference type="EMBL" id="OMF53660.1"/>
    </source>
</evidence>
<dbReference type="InterPro" id="IPR013783">
    <property type="entry name" value="Ig-like_fold"/>
</dbReference>
<organism evidence="3 4">
    <name type="scientific">Paenibacillus rhizosphaerae</name>
    <dbReference type="NCBI Taxonomy" id="297318"/>
    <lineage>
        <taxon>Bacteria</taxon>
        <taxon>Bacillati</taxon>
        <taxon>Bacillota</taxon>
        <taxon>Bacilli</taxon>
        <taxon>Bacillales</taxon>
        <taxon>Paenibacillaceae</taxon>
        <taxon>Paenibacillus</taxon>
    </lineage>
</organism>
<comment type="caution">
    <text evidence="3">The sequence shown here is derived from an EMBL/GenBank/DDBJ whole genome shotgun (WGS) entry which is preliminary data.</text>
</comment>
<feature type="chain" id="PRO_5039055005" description="YtkA-like domain-containing protein" evidence="1">
    <location>
        <begin position="19"/>
        <end position="137"/>
    </location>
</feature>
<reference evidence="3 4" key="1">
    <citation type="submission" date="2016-11" db="EMBL/GenBank/DDBJ databases">
        <title>Paenibacillus species isolates.</title>
        <authorList>
            <person name="Beno S.M."/>
        </authorList>
    </citation>
    <scope>NUCLEOTIDE SEQUENCE [LARGE SCALE GENOMIC DNA]</scope>
    <source>
        <strain evidence="3 4">FSL R5-0378</strain>
    </source>
</reference>
<dbReference type="Pfam" id="PF13115">
    <property type="entry name" value="YtkA"/>
    <property type="match status" value="1"/>
</dbReference>
<evidence type="ECO:0000259" key="2">
    <source>
        <dbReference type="Pfam" id="PF13115"/>
    </source>
</evidence>
<dbReference type="STRING" id="297318.BK138_17685"/>
<dbReference type="AlphaFoldDB" id="A0A1R1EPB6"/>
<gene>
    <name evidence="3" type="ORF">BK138_17685</name>
</gene>
<feature type="signal peptide" evidence="1">
    <location>
        <begin position="1"/>
        <end position="18"/>
    </location>
</feature>
<name>A0A1R1EPB6_9BACL</name>
<feature type="domain" description="YtkA-like" evidence="2">
    <location>
        <begin position="38"/>
        <end position="119"/>
    </location>
</feature>
<dbReference type="Gene3D" id="2.60.40.10">
    <property type="entry name" value="Immunoglobulins"/>
    <property type="match status" value="1"/>
</dbReference>
<proteinExistence type="predicted"/>
<accession>A0A1R1EPB6</accession>
<dbReference type="Proteomes" id="UP000187172">
    <property type="component" value="Unassembled WGS sequence"/>
</dbReference>
<dbReference type="InterPro" id="IPR032693">
    <property type="entry name" value="YtkA-like_dom"/>
</dbReference>